<evidence type="ECO:0000256" key="1">
    <source>
        <dbReference type="SAM" id="MobiDB-lite"/>
    </source>
</evidence>
<dbReference type="KEGG" id="sgra:EX895_003054"/>
<proteinExistence type="predicted"/>
<reference evidence="3 4" key="1">
    <citation type="submission" date="2019-05" db="EMBL/GenBank/DDBJ databases">
        <title>Sporisorium graminicola CBS 10092 draft sequencing and annotation.</title>
        <authorList>
            <person name="Solano-Gonzalez S."/>
            <person name="Caddick M.X."/>
            <person name="Darby A."/>
        </authorList>
    </citation>
    <scope>NUCLEOTIDE SEQUENCE [LARGE SCALE GENOMIC DNA]</scope>
    <source>
        <strain evidence="3 4">CBS 10092</strain>
    </source>
</reference>
<keyword evidence="4" id="KW-1185">Reference proteome</keyword>
<sequence length="146" mass="16070">MIFKALFLSILTAALALPSVGALFLPADVQLWAPREDIALLTGRLSRNIQSVDASVLAQYGLDYRKAGQLTQGFHNHMFGNGVNPPTAITTTHFNSWYLDVYAAEQKRLAAQAKLAKAQRQRAEMDKARQEKARNRLGWGQSSGGN</sequence>
<feature type="signal peptide" evidence="2">
    <location>
        <begin position="1"/>
        <end position="22"/>
    </location>
</feature>
<dbReference type="RefSeq" id="XP_029739943.1">
    <property type="nucleotide sequence ID" value="XM_029883652.1"/>
</dbReference>
<comment type="caution">
    <text evidence="3">The sequence shown here is derived from an EMBL/GenBank/DDBJ whole genome shotgun (WGS) entry which is preliminary data.</text>
</comment>
<evidence type="ECO:0000256" key="2">
    <source>
        <dbReference type="SAM" id="SignalP"/>
    </source>
</evidence>
<feature type="compositionally biased region" description="Basic and acidic residues" evidence="1">
    <location>
        <begin position="121"/>
        <end position="134"/>
    </location>
</feature>
<dbReference type="Proteomes" id="UP000306050">
    <property type="component" value="Chromosome SGRAM_19"/>
</dbReference>
<dbReference type="GeneID" id="40725949"/>
<dbReference type="EMBL" id="SRRM01000011">
    <property type="protein sequence ID" value="TKY87958.1"/>
    <property type="molecule type" value="Genomic_DNA"/>
</dbReference>
<evidence type="ECO:0000313" key="3">
    <source>
        <dbReference type="EMBL" id="TKY87958.1"/>
    </source>
</evidence>
<accession>A0A4U7KWY0</accession>
<dbReference type="AlphaFoldDB" id="A0A4U7KWY0"/>
<protein>
    <submittedName>
        <fullName evidence="3">Uncharacterized protein</fullName>
    </submittedName>
</protein>
<name>A0A4U7KWY0_9BASI</name>
<feature type="region of interest" description="Disordered" evidence="1">
    <location>
        <begin position="120"/>
        <end position="146"/>
    </location>
</feature>
<evidence type="ECO:0000313" key="4">
    <source>
        <dbReference type="Proteomes" id="UP000306050"/>
    </source>
</evidence>
<feature type="chain" id="PRO_5020655815" evidence="2">
    <location>
        <begin position="23"/>
        <end position="146"/>
    </location>
</feature>
<organism evidence="3 4">
    <name type="scientific">Sporisorium graminicola</name>
    <dbReference type="NCBI Taxonomy" id="280036"/>
    <lineage>
        <taxon>Eukaryota</taxon>
        <taxon>Fungi</taxon>
        <taxon>Dikarya</taxon>
        <taxon>Basidiomycota</taxon>
        <taxon>Ustilaginomycotina</taxon>
        <taxon>Ustilaginomycetes</taxon>
        <taxon>Ustilaginales</taxon>
        <taxon>Ustilaginaceae</taxon>
        <taxon>Sporisorium</taxon>
    </lineage>
</organism>
<gene>
    <name evidence="3" type="ORF">EX895_003054</name>
</gene>
<keyword evidence="2" id="KW-0732">Signal</keyword>